<name>A0AAV0ZF72_VICFA</name>
<dbReference type="EMBL" id="OX451735">
    <property type="protein sequence ID" value="CAI8595494.1"/>
    <property type="molecule type" value="Genomic_DNA"/>
</dbReference>
<organism evidence="1 2">
    <name type="scientific">Vicia faba</name>
    <name type="common">Broad bean</name>
    <name type="synonym">Faba vulgaris</name>
    <dbReference type="NCBI Taxonomy" id="3906"/>
    <lineage>
        <taxon>Eukaryota</taxon>
        <taxon>Viridiplantae</taxon>
        <taxon>Streptophyta</taxon>
        <taxon>Embryophyta</taxon>
        <taxon>Tracheophyta</taxon>
        <taxon>Spermatophyta</taxon>
        <taxon>Magnoliopsida</taxon>
        <taxon>eudicotyledons</taxon>
        <taxon>Gunneridae</taxon>
        <taxon>Pentapetalae</taxon>
        <taxon>rosids</taxon>
        <taxon>fabids</taxon>
        <taxon>Fabales</taxon>
        <taxon>Fabaceae</taxon>
        <taxon>Papilionoideae</taxon>
        <taxon>50 kb inversion clade</taxon>
        <taxon>NPAAA clade</taxon>
        <taxon>Hologalegina</taxon>
        <taxon>IRL clade</taxon>
        <taxon>Fabeae</taxon>
        <taxon>Vicia</taxon>
    </lineage>
</organism>
<protein>
    <submittedName>
        <fullName evidence="1">Uncharacterized protein</fullName>
    </submittedName>
</protein>
<dbReference type="Proteomes" id="UP001157006">
    <property type="component" value="Chromosome 1S"/>
</dbReference>
<dbReference type="AlphaFoldDB" id="A0AAV0ZF72"/>
<sequence length="157" mass="18291">MGSGSRSAGIRQLPPLDEDCTYLVGICRPVFEEEMGKVARYSRHALTIMALDTSDHSDAFLFDWHHIEKQRMKDKDLSIVRRSQEAAHKEMEFLQSQNVLLARRLVECTRFTLEEVLQSFKNALDQVEYFYHPLKLSMEEIQPDQAIMDGNIIFLRK</sequence>
<gene>
    <name evidence="1" type="ORF">VFH_I193680</name>
</gene>
<keyword evidence="2" id="KW-1185">Reference proteome</keyword>
<evidence type="ECO:0000313" key="2">
    <source>
        <dbReference type="Proteomes" id="UP001157006"/>
    </source>
</evidence>
<evidence type="ECO:0000313" key="1">
    <source>
        <dbReference type="EMBL" id="CAI8595494.1"/>
    </source>
</evidence>
<accession>A0AAV0ZF72</accession>
<reference evidence="1 2" key="1">
    <citation type="submission" date="2023-01" db="EMBL/GenBank/DDBJ databases">
        <authorList>
            <person name="Kreplak J."/>
        </authorList>
    </citation>
    <scope>NUCLEOTIDE SEQUENCE [LARGE SCALE GENOMIC DNA]</scope>
</reference>
<proteinExistence type="predicted"/>